<evidence type="ECO:0000256" key="5">
    <source>
        <dbReference type="ARBA" id="ARBA00022777"/>
    </source>
</evidence>
<comment type="catalytic activity">
    <reaction evidence="8">
        <text>L-seryl-[protein] + ATP = O-phospho-L-seryl-[protein] + ADP + H(+)</text>
        <dbReference type="Rhea" id="RHEA:17989"/>
        <dbReference type="Rhea" id="RHEA-COMP:9863"/>
        <dbReference type="Rhea" id="RHEA-COMP:11604"/>
        <dbReference type="ChEBI" id="CHEBI:15378"/>
        <dbReference type="ChEBI" id="CHEBI:29999"/>
        <dbReference type="ChEBI" id="CHEBI:30616"/>
        <dbReference type="ChEBI" id="CHEBI:83421"/>
        <dbReference type="ChEBI" id="CHEBI:456216"/>
        <dbReference type="EC" id="2.7.11.1"/>
    </reaction>
</comment>
<evidence type="ECO:0000256" key="1">
    <source>
        <dbReference type="ARBA" id="ARBA00012513"/>
    </source>
</evidence>
<protein>
    <recommendedName>
        <fullName evidence="1">non-specific serine/threonine protein kinase</fullName>
        <ecNumber evidence="1">2.7.11.1</ecNumber>
    </recommendedName>
</protein>
<dbReference type="SMART" id="SM00220">
    <property type="entry name" value="S_TKc"/>
    <property type="match status" value="1"/>
</dbReference>
<feature type="compositionally biased region" description="Low complexity" evidence="10">
    <location>
        <begin position="1"/>
        <end position="17"/>
    </location>
</feature>
<dbReference type="PROSITE" id="PS00108">
    <property type="entry name" value="PROTEIN_KINASE_ST"/>
    <property type="match status" value="1"/>
</dbReference>
<feature type="domain" description="Protein kinase" evidence="11">
    <location>
        <begin position="237"/>
        <end position="738"/>
    </location>
</feature>
<dbReference type="Gene3D" id="3.30.200.20">
    <property type="entry name" value="Phosphorylase Kinase, domain 1"/>
    <property type="match status" value="1"/>
</dbReference>
<comment type="catalytic activity">
    <reaction evidence="7">
        <text>L-threonyl-[protein] + ATP = O-phospho-L-threonyl-[protein] + ADP + H(+)</text>
        <dbReference type="Rhea" id="RHEA:46608"/>
        <dbReference type="Rhea" id="RHEA-COMP:11060"/>
        <dbReference type="Rhea" id="RHEA-COMP:11605"/>
        <dbReference type="ChEBI" id="CHEBI:15378"/>
        <dbReference type="ChEBI" id="CHEBI:30013"/>
        <dbReference type="ChEBI" id="CHEBI:30616"/>
        <dbReference type="ChEBI" id="CHEBI:61977"/>
        <dbReference type="ChEBI" id="CHEBI:456216"/>
        <dbReference type="EC" id="2.7.11.1"/>
    </reaction>
</comment>
<comment type="caution">
    <text evidence="12">The sequence shown here is derived from an EMBL/GenBank/DDBJ whole genome shotgun (WGS) entry which is preliminary data.</text>
</comment>
<evidence type="ECO:0000259" key="11">
    <source>
        <dbReference type="PROSITE" id="PS50011"/>
    </source>
</evidence>
<dbReference type="GO" id="GO:0005524">
    <property type="term" value="F:ATP binding"/>
    <property type="evidence" value="ECO:0007669"/>
    <property type="project" value="UniProtKB-UniRule"/>
</dbReference>
<evidence type="ECO:0000256" key="8">
    <source>
        <dbReference type="ARBA" id="ARBA00048679"/>
    </source>
</evidence>
<feature type="region of interest" description="Disordered" evidence="10">
    <location>
        <begin position="1"/>
        <end position="31"/>
    </location>
</feature>
<evidence type="ECO:0000256" key="2">
    <source>
        <dbReference type="ARBA" id="ARBA00022527"/>
    </source>
</evidence>
<keyword evidence="6 9" id="KW-0067">ATP-binding</keyword>
<evidence type="ECO:0000256" key="4">
    <source>
        <dbReference type="ARBA" id="ARBA00022741"/>
    </source>
</evidence>
<gene>
    <name evidence="12" type="ORF">ECRASSUSDP1_LOCUS25927</name>
</gene>
<dbReference type="Gene3D" id="1.10.510.10">
    <property type="entry name" value="Transferase(Phosphotransferase) domain 1"/>
    <property type="match status" value="2"/>
</dbReference>
<dbReference type="PROSITE" id="PS00107">
    <property type="entry name" value="PROTEIN_KINASE_ATP"/>
    <property type="match status" value="1"/>
</dbReference>
<dbReference type="PROSITE" id="PS50011">
    <property type="entry name" value="PROTEIN_KINASE_DOM"/>
    <property type="match status" value="1"/>
</dbReference>
<evidence type="ECO:0000313" key="13">
    <source>
        <dbReference type="Proteomes" id="UP001295684"/>
    </source>
</evidence>
<keyword evidence="3" id="KW-0808">Transferase</keyword>
<feature type="region of interest" description="Disordered" evidence="10">
    <location>
        <begin position="149"/>
        <end position="189"/>
    </location>
</feature>
<accession>A0AAD1Y4B4</accession>
<evidence type="ECO:0000256" key="6">
    <source>
        <dbReference type="ARBA" id="ARBA00022840"/>
    </source>
</evidence>
<dbReference type="PANTHER" id="PTHR47634:SF9">
    <property type="entry name" value="PROTEIN KINASE DOMAIN-CONTAINING PROTEIN-RELATED"/>
    <property type="match status" value="1"/>
</dbReference>
<dbReference type="InterPro" id="IPR017441">
    <property type="entry name" value="Protein_kinase_ATP_BS"/>
</dbReference>
<dbReference type="EMBL" id="CAMPGE010026729">
    <property type="protein sequence ID" value="CAI2384402.1"/>
    <property type="molecule type" value="Genomic_DNA"/>
</dbReference>
<dbReference type="Pfam" id="PF00069">
    <property type="entry name" value="Pkinase"/>
    <property type="match status" value="2"/>
</dbReference>
<reference evidence="12" key="1">
    <citation type="submission" date="2023-07" db="EMBL/GenBank/DDBJ databases">
        <authorList>
            <consortium name="AG Swart"/>
            <person name="Singh M."/>
            <person name="Singh A."/>
            <person name="Seah K."/>
            <person name="Emmerich C."/>
        </authorList>
    </citation>
    <scope>NUCLEOTIDE SEQUENCE</scope>
    <source>
        <strain evidence="12">DP1</strain>
    </source>
</reference>
<dbReference type="GO" id="GO:0000245">
    <property type="term" value="P:spliceosomal complex assembly"/>
    <property type="evidence" value="ECO:0007669"/>
    <property type="project" value="TreeGrafter"/>
</dbReference>
<dbReference type="InterPro" id="IPR011009">
    <property type="entry name" value="Kinase-like_dom_sf"/>
</dbReference>
<evidence type="ECO:0000256" key="10">
    <source>
        <dbReference type="SAM" id="MobiDB-lite"/>
    </source>
</evidence>
<dbReference type="AlphaFoldDB" id="A0AAD1Y4B4"/>
<feature type="region of interest" description="Disordered" evidence="10">
    <location>
        <begin position="72"/>
        <end position="101"/>
    </location>
</feature>
<dbReference type="SUPFAM" id="SSF56112">
    <property type="entry name" value="Protein kinase-like (PK-like)"/>
    <property type="match status" value="1"/>
</dbReference>
<dbReference type="EC" id="2.7.11.1" evidence="1"/>
<dbReference type="Proteomes" id="UP001295684">
    <property type="component" value="Unassembled WGS sequence"/>
</dbReference>
<proteinExistence type="predicted"/>
<keyword evidence="13" id="KW-1185">Reference proteome</keyword>
<feature type="region of interest" description="Disordered" evidence="10">
    <location>
        <begin position="533"/>
        <end position="569"/>
    </location>
</feature>
<evidence type="ECO:0000256" key="9">
    <source>
        <dbReference type="PROSITE-ProRule" id="PRU10141"/>
    </source>
</evidence>
<keyword evidence="2" id="KW-0723">Serine/threonine-protein kinase</keyword>
<feature type="binding site" evidence="9">
    <location>
        <position position="266"/>
    </location>
    <ligand>
        <name>ATP</name>
        <dbReference type="ChEBI" id="CHEBI:30616"/>
    </ligand>
</feature>
<feature type="compositionally biased region" description="Acidic residues" evidence="10">
    <location>
        <begin position="536"/>
        <end position="547"/>
    </location>
</feature>
<evidence type="ECO:0000313" key="12">
    <source>
        <dbReference type="EMBL" id="CAI2384402.1"/>
    </source>
</evidence>
<dbReference type="PANTHER" id="PTHR47634">
    <property type="entry name" value="PROTEIN KINASE DOMAIN-CONTAINING PROTEIN-RELATED"/>
    <property type="match status" value="1"/>
</dbReference>
<sequence>MEPNSHSSDISDNSGSDTGVKHPAIDFRGQNIQMESTDYSNLIEGAEEMAQTIQPHHPDKDEKLALAYAAKAKKTDNDMTPPKNNNYMYMDESEGEEDYGYPSKEDYYAELAEGEIMIDDDSDYPPFGEVEDDKANAIDQLKKVFMHMKGEGSSPNKSKGSSKKEKKQTLVDTPKPKPAAKKSYREDEEKAPFTPLCEIIDNEIFNESDSSEDEGIPDYRIGGYHPVHVGEVFLDRYIIIQKLGWGHFSTVWLTKDLKFDTFVAMKVQKSSQNYLEAAYDEVEILDVVSKKWKTKVWQDSLNQYYRNLHEEEKKATKNSDCYCVQLLNSFLHYGPNGKHFVMVFEIMGVNLLEVIKKYDYKGVPIPLVRTMARQCLIGLDYLHRLCNIIHTDLKPENVLICLTEEEVDQIARENRLSNSKNNQKHLKKDRNIAQLALGDAFKNIITGENPADKPKILNAPSTLKPIDPSKPLAYDNCEGYEVTTYADIVPGYSGFNKNKKKKARVKHQAELLEINTQRFEEFKQASKEIAQQIEEEKAEEDNEAQVIDEEKDKSQDDNEEEDKKDNSKGSNIDERVRLKICDLGNGCWTHHHFSSEIQTRQYRSPETIIGLTYGTSADIWSFACMIFEMITGDFLFEPRKGNNFDKDDDHLAQMMEILGKMPKNIAFSGRLSKRFFDKTGHLLKIRGLQHWPLKKVLMEKYRFIENEAEALADFLLPMLEWHPEKRATAKEMLEHPWLSMESNYDYVLSERDYQVMMLKNRLNNEPSGEDNKEMSELGESDNDLFNADCEDFNSTMSDDDTDDELFVTADTKTIAKKNYFSEDEDIDTRLPGPNYLNNSFTGLYPEDMNRNYADKGPNQQFLNLDSDVE</sequence>
<keyword evidence="4 9" id="KW-0547">Nucleotide-binding</keyword>
<keyword evidence="5" id="KW-0418">Kinase</keyword>
<evidence type="ECO:0000256" key="3">
    <source>
        <dbReference type="ARBA" id="ARBA00022679"/>
    </source>
</evidence>
<organism evidence="12 13">
    <name type="scientific">Euplotes crassus</name>
    <dbReference type="NCBI Taxonomy" id="5936"/>
    <lineage>
        <taxon>Eukaryota</taxon>
        <taxon>Sar</taxon>
        <taxon>Alveolata</taxon>
        <taxon>Ciliophora</taxon>
        <taxon>Intramacronucleata</taxon>
        <taxon>Spirotrichea</taxon>
        <taxon>Hypotrichia</taxon>
        <taxon>Euplotida</taxon>
        <taxon>Euplotidae</taxon>
        <taxon>Moneuplotes</taxon>
    </lineage>
</organism>
<dbReference type="InterPro" id="IPR008271">
    <property type="entry name" value="Ser/Thr_kinase_AS"/>
</dbReference>
<name>A0AAD1Y4B4_EUPCR</name>
<dbReference type="GO" id="GO:0050684">
    <property type="term" value="P:regulation of mRNA processing"/>
    <property type="evidence" value="ECO:0007669"/>
    <property type="project" value="TreeGrafter"/>
</dbReference>
<dbReference type="FunFam" id="1.10.510.10:FF:000339">
    <property type="entry name" value="Serine/threonine-protein kinase SRPK-like protein"/>
    <property type="match status" value="1"/>
</dbReference>
<dbReference type="InterPro" id="IPR000719">
    <property type="entry name" value="Prot_kinase_dom"/>
</dbReference>
<dbReference type="GO" id="GO:0004674">
    <property type="term" value="F:protein serine/threonine kinase activity"/>
    <property type="evidence" value="ECO:0007669"/>
    <property type="project" value="UniProtKB-KW"/>
</dbReference>
<feature type="compositionally biased region" description="Basic and acidic residues" evidence="10">
    <location>
        <begin position="548"/>
        <end position="569"/>
    </location>
</feature>
<dbReference type="InterPro" id="IPR051334">
    <property type="entry name" value="SRPK"/>
</dbReference>
<evidence type="ECO:0000256" key="7">
    <source>
        <dbReference type="ARBA" id="ARBA00047899"/>
    </source>
</evidence>